<evidence type="ECO:0008006" key="3">
    <source>
        <dbReference type="Google" id="ProtNLM"/>
    </source>
</evidence>
<proteinExistence type="predicted"/>
<dbReference type="RefSeq" id="WP_338685917.1">
    <property type="nucleotide sequence ID" value="NZ_AP024702.1"/>
</dbReference>
<gene>
    <name evidence="1" type="ORF">HAHE_32670</name>
</gene>
<protein>
    <recommendedName>
        <fullName evidence="3">Fibronectin type-III domain-containing protein</fullName>
    </recommendedName>
</protein>
<accession>A0ABN6H9V8</accession>
<evidence type="ECO:0000313" key="1">
    <source>
        <dbReference type="EMBL" id="BCX49359.1"/>
    </source>
</evidence>
<dbReference type="InterPro" id="IPR013783">
    <property type="entry name" value="Ig-like_fold"/>
</dbReference>
<dbReference type="EMBL" id="AP024702">
    <property type="protein sequence ID" value="BCX49359.1"/>
    <property type="molecule type" value="Genomic_DNA"/>
</dbReference>
<organism evidence="1 2">
    <name type="scientific">Haloferula helveola</name>
    <dbReference type="NCBI Taxonomy" id="490095"/>
    <lineage>
        <taxon>Bacteria</taxon>
        <taxon>Pseudomonadati</taxon>
        <taxon>Verrucomicrobiota</taxon>
        <taxon>Verrucomicrobiia</taxon>
        <taxon>Verrucomicrobiales</taxon>
        <taxon>Verrucomicrobiaceae</taxon>
        <taxon>Haloferula</taxon>
    </lineage>
</organism>
<dbReference type="Proteomes" id="UP001374893">
    <property type="component" value="Chromosome"/>
</dbReference>
<evidence type="ECO:0000313" key="2">
    <source>
        <dbReference type="Proteomes" id="UP001374893"/>
    </source>
</evidence>
<name>A0ABN6H9V8_9BACT</name>
<reference evidence="1 2" key="1">
    <citation type="submission" date="2021-06" db="EMBL/GenBank/DDBJ databases">
        <title>Complete genome of Haloferula helveola possessing various polysaccharide degrading enzymes.</title>
        <authorList>
            <person name="Takami H."/>
            <person name="Huang C."/>
            <person name="Hamasaki K."/>
        </authorList>
    </citation>
    <scope>NUCLEOTIDE SEQUENCE [LARGE SCALE GENOMIC DNA]</scope>
    <source>
        <strain evidence="1 2">CN-1</strain>
    </source>
</reference>
<dbReference type="Gene3D" id="2.60.40.10">
    <property type="entry name" value="Immunoglobulins"/>
    <property type="match status" value="1"/>
</dbReference>
<keyword evidence="2" id="KW-1185">Reference proteome</keyword>
<sequence>MRRFLLSFLVLITGLHAQDDLRFLSATTYNDPDSGNNFAYLMWQAEDPENLKNLDFEVYAKPGQPTSAAPFTRRGTMSFQTNTAVISALLDTTPDVLVDAALLEERIDGLFGSLLPAAGLTLPMKISGVMQVAQSDPDVFRRLLFFSRSHPFIGIVMGTAGSYRVNNNAVTFEVRSADGDAVSVEGRVTTDLTNPTPIPKPGPPVHLPDESASGHLNVKLRWGIPDALARRTALTYGFNVYRISRAFAESGGLHTTPPDPEVMTGLLTTDPDDVVLANQVPIMPIAVLTPAEAAVLGPDDPAFFTDDNGVILDGGTPLNDGDEFYYYIAARDLLGRPGQISDGTLIGICDRKRPNPPVRVRVNHIHENGSTPEDFFRISWQAPTTGDTPDSYYVYRWENPEAMLKAAYPFDPLANLVAGPIPHDPATTRYSVDDTGVGAPAIVPGSYRTTGDDGKTYWYSVRAVKNTACGDLPSANSSPAWGVLRDRFGPDAAGTKSVVFTEIGPEVTLGTMTTRSALPGEASTYTGNGDHFMRITVTRVDPRIDGAIIYRGFDNGTDPPTYNKLGSKLFSVGDDELEVKVAVPADYFARQDEGLLVIARDVEGNFAYKALLADDIPNPDNNRVVEVPFFADIAETVSSVTGGGVEGVGTHTTVDPGTGDTVPTVVAFDPSDDAREYKLYKRIDGAPLLLVDQGEVTDPAIEITVEDYALPANSSEVCYFLQYFDEHGNPSPLVDLGCVRTTSKVEMPVPILSQPEKTGTEATPQVILRWFCGTEGVQRFRIYIDDGDTRIPVNYSNELSLATLTSTVAVPSGTPTFSDPRFGEPLSGSFGGEAQGFTPYLTGRVGGNFGNPATPNEFEITLNVASGREYQFYIESVSPAGDRSLPSNTAPFLWTPSDPVVGPVVPWPARSLPPKDPGFITGIEAAYKENLTEDRFYPVVKIGEIVAENGGGANSSESGSEGGSPFRIPARYFSDFAELKLYTSSGGEESLPFVLYRYQVANEYFPDVSGDVVQVSPLIDRIRTAPGAGDASPIEIHDPFIDLLFESESDSYGVYVKDTQGAIRGSTYVYVLLRFKDNGEIDRAIPTNEVFIPFVDP</sequence>